<dbReference type="CDD" id="cd06223">
    <property type="entry name" value="PRTases_typeI"/>
    <property type="match status" value="1"/>
</dbReference>
<dbReference type="SUPFAM" id="SSF53271">
    <property type="entry name" value="PRTase-like"/>
    <property type="match status" value="1"/>
</dbReference>
<feature type="domain" description="Double zinc ribbon" evidence="3">
    <location>
        <begin position="14"/>
        <end position="68"/>
    </location>
</feature>
<sequence length="242" mass="25776">MIRVPAVRRWPRALLRVLLPSTCALCGGGCDDVVCAGCRDAYARPRAMRCGQCANPLQEPALLCGRCLDDPPAFDATVAAVDYAIPLDQLVLQLKFGARLALAPWFARQLRDAMLARPNQALPDLLCPVPLGPRRLVERGFNQALEIARPLAAALGVACHPALAQRTLDTPAQSGTAPDARARNVRGAFAVADPDVVEGRHVGLVDDVMTSGHTLGELAAAFKRCGAARVTNLVFARTPPHP</sequence>
<evidence type="ECO:0000313" key="5">
    <source>
        <dbReference type="Proteomes" id="UP001204151"/>
    </source>
</evidence>
<organism evidence="4 5">
    <name type="scientific">Massilia pinisoli</name>
    <dbReference type="NCBI Taxonomy" id="1772194"/>
    <lineage>
        <taxon>Bacteria</taxon>
        <taxon>Pseudomonadati</taxon>
        <taxon>Pseudomonadota</taxon>
        <taxon>Betaproteobacteria</taxon>
        <taxon>Burkholderiales</taxon>
        <taxon>Oxalobacteraceae</taxon>
        <taxon>Telluria group</taxon>
        <taxon>Massilia</taxon>
    </lineage>
</organism>
<reference evidence="4 5" key="1">
    <citation type="submission" date="2022-08" db="EMBL/GenBank/DDBJ databases">
        <title>Reclassification of Massilia species as members of the genera Telluria, Duganella, Pseudoduganella, Mokoshia gen. nov. and Zemynaea gen. nov. using orthogonal and non-orthogonal genome-based approaches.</title>
        <authorList>
            <person name="Bowman J.P."/>
        </authorList>
    </citation>
    <scope>NUCLEOTIDE SEQUENCE [LARGE SCALE GENOMIC DNA]</scope>
    <source>
        <strain evidence="4 5">JCM 31316</strain>
    </source>
</reference>
<dbReference type="Gene3D" id="3.40.50.2020">
    <property type="match status" value="1"/>
</dbReference>
<gene>
    <name evidence="4" type="ORF">NX784_13395</name>
</gene>
<comment type="similarity">
    <text evidence="1">Belongs to the ComF/GntX family.</text>
</comment>
<proteinExistence type="inferred from homology"/>
<dbReference type="Pfam" id="PF00156">
    <property type="entry name" value="Pribosyltran"/>
    <property type="match status" value="1"/>
</dbReference>
<comment type="caution">
    <text evidence="4">The sequence shown here is derived from an EMBL/GenBank/DDBJ whole genome shotgun (WGS) entry which is preliminary data.</text>
</comment>
<evidence type="ECO:0000259" key="2">
    <source>
        <dbReference type="Pfam" id="PF00156"/>
    </source>
</evidence>
<dbReference type="InterPro" id="IPR029057">
    <property type="entry name" value="PRTase-like"/>
</dbReference>
<dbReference type="EMBL" id="JANUGW010000008">
    <property type="protein sequence ID" value="MCS0582590.1"/>
    <property type="molecule type" value="Genomic_DNA"/>
</dbReference>
<dbReference type="Pfam" id="PF18912">
    <property type="entry name" value="DZR_2"/>
    <property type="match status" value="1"/>
</dbReference>
<keyword evidence="5" id="KW-1185">Reference proteome</keyword>
<dbReference type="Proteomes" id="UP001204151">
    <property type="component" value="Unassembled WGS sequence"/>
</dbReference>
<dbReference type="PANTHER" id="PTHR47505:SF1">
    <property type="entry name" value="DNA UTILIZATION PROTEIN YHGH"/>
    <property type="match status" value="1"/>
</dbReference>
<feature type="domain" description="Phosphoribosyltransferase" evidence="2">
    <location>
        <begin position="144"/>
        <end position="236"/>
    </location>
</feature>
<evidence type="ECO:0000256" key="1">
    <source>
        <dbReference type="ARBA" id="ARBA00008007"/>
    </source>
</evidence>
<accession>A0ABT1ZRS1</accession>
<dbReference type="InterPro" id="IPR044005">
    <property type="entry name" value="DZR_2"/>
</dbReference>
<protein>
    <submittedName>
        <fullName evidence="4">ComF family protein</fullName>
    </submittedName>
</protein>
<name>A0ABT1ZRS1_9BURK</name>
<dbReference type="PANTHER" id="PTHR47505">
    <property type="entry name" value="DNA UTILIZATION PROTEIN YHGH"/>
    <property type="match status" value="1"/>
</dbReference>
<evidence type="ECO:0000259" key="3">
    <source>
        <dbReference type="Pfam" id="PF18912"/>
    </source>
</evidence>
<dbReference type="InterPro" id="IPR051910">
    <property type="entry name" value="ComF/GntX_DNA_util-trans"/>
</dbReference>
<dbReference type="InterPro" id="IPR000836">
    <property type="entry name" value="PRTase_dom"/>
</dbReference>
<evidence type="ECO:0000313" key="4">
    <source>
        <dbReference type="EMBL" id="MCS0582590.1"/>
    </source>
</evidence>
<dbReference type="RefSeq" id="WP_258817165.1">
    <property type="nucleotide sequence ID" value="NZ_JANUGW010000008.1"/>
</dbReference>